<gene>
    <name evidence="1" type="ORF">ACFQL7_19300</name>
</gene>
<dbReference type="AlphaFoldDB" id="A0ABD5YQY3"/>
<dbReference type="RefSeq" id="WP_248903486.1">
    <property type="nucleotide sequence ID" value="NZ_CP109979.1"/>
</dbReference>
<dbReference type="EMBL" id="JBHTAX010000001">
    <property type="protein sequence ID" value="MFC7191720.1"/>
    <property type="molecule type" value="Genomic_DNA"/>
</dbReference>
<name>A0ABD5YQY3_9EURY</name>
<dbReference type="Proteomes" id="UP001596417">
    <property type="component" value="Unassembled WGS sequence"/>
</dbReference>
<dbReference type="Pfam" id="PF23424">
    <property type="entry name" value="DUF7112"/>
    <property type="match status" value="1"/>
</dbReference>
<evidence type="ECO:0000313" key="1">
    <source>
        <dbReference type="EMBL" id="MFC7191720.1"/>
    </source>
</evidence>
<reference evidence="1 2" key="1">
    <citation type="journal article" date="2019" name="Int. J. Syst. Evol. Microbiol.">
        <title>The Global Catalogue of Microorganisms (GCM) 10K type strain sequencing project: providing services to taxonomists for standard genome sequencing and annotation.</title>
        <authorList>
            <consortium name="The Broad Institute Genomics Platform"/>
            <consortium name="The Broad Institute Genome Sequencing Center for Infectious Disease"/>
            <person name="Wu L."/>
            <person name="Ma J."/>
        </authorList>
    </citation>
    <scope>NUCLEOTIDE SEQUENCE [LARGE SCALE GENOMIC DNA]</scope>
    <source>
        <strain evidence="1 2">RDMS1</strain>
    </source>
</reference>
<dbReference type="GeneID" id="76201492"/>
<sequence length="147" mass="16798">MADRIPHDHPTVESVRATLDRVGRMDQPKLVLPNDPELFPETIVHFVLDGQQYHARINRKYHDTPEIRSVRDNARLARAGEGEGEDTSVNRLHEWFETNDLEFGRSVHVDVVEPNHLYGVRLPGERAVYTDIPKPNSSLSDIANNLE</sequence>
<dbReference type="InterPro" id="IPR055536">
    <property type="entry name" value="DUF7112"/>
</dbReference>
<evidence type="ECO:0000313" key="2">
    <source>
        <dbReference type="Proteomes" id="UP001596417"/>
    </source>
</evidence>
<organism evidence="1 2">
    <name type="scientific">Halocatena marina</name>
    <dbReference type="NCBI Taxonomy" id="2934937"/>
    <lineage>
        <taxon>Archaea</taxon>
        <taxon>Methanobacteriati</taxon>
        <taxon>Methanobacteriota</taxon>
        <taxon>Stenosarchaea group</taxon>
        <taxon>Halobacteria</taxon>
        <taxon>Halobacteriales</taxon>
        <taxon>Natronomonadaceae</taxon>
        <taxon>Halocatena</taxon>
    </lineage>
</organism>
<proteinExistence type="predicted"/>
<accession>A0ABD5YQY3</accession>
<keyword evidence="2" id="KW-1185">Reference proteome</keyword>
<protein>
    <submittedName>
        <fullName evidence="1">Uncharacterized protein</fullName>
    </submittedName>
</protein>
<comment type="caution">
    <text evidence="1">The sequence shown here is derived from an EMBL/GenBank/DDBJ whole genome shotgun (WGS) entry which is preliminary data.</text>
</comment>